<dbReference type="InterPro" id="IPR017926">
    <property type="entry name" value="GATASE"/>
</dbReference>
<dbReference type="InterPro" id="IPR029062">
    <property type="entry name" value="Class_I_gatase-like"/>
</dbReference>
<dbReference type="NCBIfam" id="TIGR01855">
    <property type="entry name" value="IMP_synth_hisH"/>
    <property type="match status" value="1"/>
</dbReference>
<feature type="active site" evidence="10 11">
    <location>
        <position position="186"/>
    </location>
</feature>
<proteinExistence type="inferred from homology"/>
<evidence type="ECO:0000256" key="6">
    <source>
        <dbReference type="ARBA" id="ARBA00023102"/>
    </source>
</evidence>
<comment type="subcellular location">
    <subcellularLocation>
        <location evidence="10">Cytoplasm</location>
    </subcellularLocation>
</comment>
<dbReference type="GO" id="GO:0005737">
    <property type="term" value="C:cytoplasm"/>
    <property type="evidence" value="ECO:0007669"/>
    <property type="project" value="UniProtKB-SubCell"/>
</dbReference>
<evidence type="ECO:0000256" key="9">
    <source>
        <dbReference type="ARBA" id="ARBA00049534"/>
    </source>
</evidence>
<evidence type="ECO:0000256" key="4">
    <source>
        <dbReference type="ARBA" id="ARBA00022801"/>
    </source>
</evidence>
<keyword evidence="10" id="KW-0963">Cytoplasm</keyword>
<accession>A0A9D5Q4Y5</accession>
<keyword evidence="4 10" id="KW-0378">Hydrolase</keyword>
<keyword evidence="7 10" id="KW-0456">Lyase</keyword>
<evidence type="ECO:0000313" key="13">
    <source>
        <dbReference type="EMBL" id="MBD3324224.1"/>
    </source>
</evidence>
<dbReference type="GO" id="GO:0016829">
    <property type="term" value="F:lyase activity"/>
    <property type="evidence" value="ECO:0007669"/>
    <property type="project" value="UniProtKB-KW"/>
</dbReference>
<evidence type="ECO:0000313" key="14">
    <source>
        <dbReference type="Proteomes" id="UP000649604"/>
    </source>
</evidence>
<comment type="pathway">
    <text evidence="1 10">Amino-acid biosynthesis; L-histidine biosynthesis; L-histidine from 5-phospho-alpha-D-ribose 1-diphosphate: step 5/9.</text>
</comment>
<comment type="catalytic activity">
    <reaction evidence="8 10">
        <text>5-[(5-phospho-1-deoxy-D-ribulos-1-ylimino)methylamino]-1-(5-phospho-beta-D-ribosyl)imidazole-4-carboxamide + L-glutamine = D-erythro-1-(imidazol-4-yl)glycerol 3-phosphate + 5-amino-1-(5-phospho-beta-D-ribosyl)imidazole-4-carboxamide + L-glutamate + H(+)</text>
        <dbReference type="Rhea" id="RHEA:24793"/>
        <dbReference type="ChEBI" id="CHEBI:15378"/>
        <dbReference type="ChEBI" id="CHEBI:29985"/>
        <dbReference type="ChEBI" id="CHEBI:58278"/>
        <dbReference type="ChEBI" id="CHEBI:58359"/>
        <dbReference type="ChEBI" id="CHEBI:58475"/>
        <dbReference type="ChEBI" id="CHEBI:58525"/>
        <dbReference type="EC" id="4.3.2.10"/>
    </reaction>
</comment>
<feature type="domain" description="Glutamine amidotransferase" evidence="12">
    <location>
        <begin position="4"/>
        <end position="198"/>
    </location>
</feature>
<dbReference type="EMBL" id="WJJP01000203">
    <property type="protein sequence ID" value="MBD3324224.1"/>
    <property type="molecule type" value="Genomic_DNA"/>
</dbReference>
<evidence type="ECO:0000256" key="7">
    <source>
        <dbReference type="ARBA" id="ARBA00023239"/>
    </source>
</evidence>
<dbReference type="SUPFAM" id="SSF52317">
    <property type="entry name" value="Class I glutamine amidotransferase-like"/>
    <property type="match status" value="1"/>
</dbReference>
<name>A0A9D5Q4Y5_9BACT</name>
<dbReference type="PROSITE" id="PS51273">
    <property type="entry name" value="GATASE_TYPE_1"/>
    <property type="match status" value="1"/>
</dbReference>
<evidence type="ECO:0000256" key="5">
    <source>
        <dbReference type="ARBA" id="ARBA00022962"/>
    </source>
</evidence>
<evidence type="ECO:0000259" key="12">
    <source>
        <dbReference type="Pfam" id="PF00117"/>
    </source>
</evidence>
<dbReference type="EC" id="3.5.1.2" evidence="10"/>
<comment type="catalytic activity">
    <reaction evidence="9 10">
        <text>L-glutamine + H2O = L-glutamate + NH4(+)</text>
        <dbReference type="Rhea" id="RHEA:15889"/>
        <dbReference type="ChEBI" id="CHEBI:15377"/>
        <dbReference type="ChEBI" id="CHEBI:28938"/>
        <dbReference type="ChEBI" id="CHEBI:29985"/>
        <dbReference type="ChEBI" id="CHEBI:58359"/>
        <dbReference type="EC" id="3.5.1.2"/>
    </reaction>
</comment>
<dbReference type="Pfam" id="PF00117">
    <property type="entry name" value="GATase"/>
    <property type="match status" value="1"/>
</dbReference>
<dbReference type="AlphaFoldDB" id="A0A9D5Q4Y5"/>
<sequence length="205" mass="23312">MVTLIDPKLGNIGSVANMLKRIGVEVRITSAPHDIAAADALILPGVGHFDTGMQHLQDLQLVEPLQQKVLERQTPILGICLGMQLITRKSEEGTASGLGLIDAETIQFRKDQIEASLRFPHMGWNTVIPHKHQEMFLVIEEETRFYFVHNFHVICDHQADVLTTTEYGYQFASAFQHDNIWGVQFHPEKSHRFGMHFLKTWVELC</sequence>
<comment type="caution">
    <text evidence="13">The sequence shown here is derived from an EMBL/GenBank/DDBJ whole genome shotgun (WGS) entry which is preliminary data.</text>
</comment>
<keyword evidence="5 10" id="KW-0315">Glutamine amidotransferase</keyword>
<evidence type="ECO:0000256" key="1">
    <source>
        <dbReference type="ARBA" id="ARBA00005091"/>
    </source>
</evidence>
<dbReference type="PANTHER" id="PTHR42701:SF1">
    <property type="entry name" value="IMIDAZOLE GLYCEROL PHOSPHATE SYNTHASE SUBUNIT HISH"/>
    <property type="match status" value="1"/>
</dbReference>
<dbReference type="PANTHER" id="PTHR42701">
    <property type="entry name" value="IMIDAZOLE GLYCEROL PHOSPHATE SYNTHASE SUBUNIT HISH"/>
    <property type="match status" value="1"/>
</dbReference>
<keyword evidence="6 10" id="KW-0368">Histidine biosynthesis</keyword>
<evidence type="ECO:0000256" key="8">
    <source>
        <dbReference type="ARBA" id="ARBA00047838"/>
    </source>
</evidence>
<dbReference type="HAMAP" id="MF_00278">
    <property type="entry name" value="HisH"/>
    <property type="match status" value="1"/>
</dbReference>
<feature type="active site" description="Nucleophile" evidence="10 11">
    <location>
        <position position="80"/>
    </location>
</feature>
<dbReference type="EC" id="4.3.2.10" evidence="10"/>
<evidence type="ECO:0000256" key="3">
    <source>
        <dbReference type="ARBA" id="ARBA00022605"/>
    </source>
</evidence>
<gene>
    <name evidence="10 13" type="primary">hisH</name>
    <name evidence="13" type="ORF">GF339_06540</name>
</gene>
<dbReference type="InterPro" id="IPR010139">
    <property type="entry name" value="Imidazole-glycPsynth_HisH"/>
</dbReference>
<comment type="subunit">
    <text evidence="2 10">Heterodimer of HisH and HisF.</text>
</comment>
<dbReference type="PIRSF" id="PIRSF000495">
    <property type="entry name" value="Amidotransf_hisH"/>
    <property type="match status" value="1"/>
</dbReference>
<dbReference type="CDD" id="cd01748">
    <property type="entry name" value="GATase1_IGP_Synthase"/>
    <property type="match status" value="1"/>
</dbReference>
<reference evidence="13" key="1">
    <citation type="submission" date="2019-11" db="EMBL/GenBank/DDBJ databases">
        <title>Microbial mats filling the niche in hypersaline microbial mats.</title>
        <authorList>
            <person name="Wong H.L."/>
            <person name="Macleod F.I."/>
            <person name="White R.A. III"/>
            <person name="Burns B.P."/>
        </authorList>
    </citation>
    <scope>NUCLEOTIDE SEQUENCE</scope>
    <source>
        <strain evidence="13">Rbin_158</strain>
    </source>
</reference>
<protein>
    <recommendedName>
        <fullName evidence="10">Imidazole glycerol phosphate synthase subunit HisH</fullName>
        <ecNumber evidence="10">4.3.2.10</ecNumber>
    </recommendedName>
    <alternativeName>
        <fullName evidence="10">IGP synthase glutaminase subunit</fullName>
        <ecNumber evidence="10">3.5.1.2</ecNumber>
    </alternativeName>
    <alternativeName>
        <fullName evidence="10">IGP synthase subunit HisH</fullName>
    </alternativeName>
    <alternativeName>
        <fullName evidence="10">ImGP synthase subunit HisH</fullName>
        <shortName evidence="10">IGPS subunit HisH</shortName>
    </alternativeName>
</protein>
<keyword evidence="3 10" id="KW-0028">Amino-acid biosynthesis</keyword>
<feature type="active site" evidence="10 11">
    <location>
        <position position="188"/>
    </location>
</feature>
<dbReference type="GO" id="GO:0004359">
    <property type="term" value="F:glutaminase activity"/>
    <property type="evidence" value="ECO:0007669"/>
    <property type="project" value="UniProtKB-EC"/>
</dbReference>
<evidence type="ECO:0000256" key="10">
    <source>
        <dbReference type="HAMAP-Rule" id="MF_00278"/>
    </source>
</evidence>
<dbReference type="GO" id="GO:0000107">
    <property type="term" value="F:imidazoleglycerol-phosphate synthase activity"/>
    <property type="evidence" value="ECO:0007669"/>
    <property type="project" value="UniProtKB-UniRule"/>
</dbReference>
<organism evidence="13 14">
    <name type="scientific">candidate division KSB3 bacterium</name>
    <dbReference type="NCBI Taxonomy" id="2044937"/>
    <lineage>
        <taxon>Bacteria</taxon>
        <taxon>candidate division KSB3</taxon>
    </lineage>
</organism>
<evidence type="ECO:0000256" key="2">
    <source>
        <dbReference type="ARBA" id="ARBA00011152"/>
    </source>
</evidence>
<evidence type="ECO:0000256" key="11">
    <source>
        <dbReference type="PIRSR" id="PIRSR000495-1"/>
    </source>
</evidence>
<dbReference type="Proteomes" id="UP000649604">
    <property type="component" value="Unassembled WGS sequence"/>
</dbReference>
<dbReference type="PROSITE" id="PS51274">
    <property type="entry name" value="GATASE_COBBQ"/>
    <property type="match status" value="1"/>
</dbReference>
<comment type="function">
    <text evidence="10">IGPS catalyzes the conversion of PRFAR and glutamine to IGP, AICAR and glutamate. The HisH subunit catalyzes the hydrolysis of glutamine to glutamate and ammonia as part of the synthesis of IGP and AICAR. The resulting ammonia molecule is channeled to the active site of HisF.</text>
</comment>
<dbReference type="Gene3D" id="3.40.50.880">
    <property type="match status" value="1"/>
</dbReference>
<dbReference type="GO" id="GO:0000105">
    <property type="term" value="P:L-histidine biosynthetic process"/>
    <property type="evidence" value="ECO:0007669"/>
    <property type="project" value="UniProtKB-UniRule"/>
</dbReference>